<accession>A0A026VUH2</accession>
<keyword evidence="3" id="KW-1185">Reference proteome</keyword>
<gene>
    <name evidence="2" type="ORF">X777_00101</name>
</gene>
<dbReference type="Proteomes" id="UP000053097">
    <property type="component" value="Unassembled WGS sequence"/>
</dbReference>
<evidence type="ECO:0000313" key="2">
    <source>
        <dbReference type="EMBL" id="EZA46494.1"/>
    </source>
</evidence>
<organism evidence="2 3">
    <name type="scientific">Ooceraea biroi</name>
    <name type="common">Clonal raider ant</name>
    <name type="synonym">Cerapachys biroi</name>
    <dbReference type="NCBI Taxonomy" id="2015173"/>
    <lineage>
        <taxon>Eukaryota</taxon>
        <taxon>Metazoa</taxon>
        <taxon>Ecdysozoa</taxon>
        <taxon>Arthropoda</taxon>
        <taxon>Hexapoda</taxon>
        <taxon>Insecta</taxon>
        <taxon>Pterygota</taxon>
        <taxon>Neoptera</taxon>
        <taxon>Endopterygota</taxon>
        <taxon>Hymenoptera</taxon>
        <taxon>Apocrita</taxon>
        <taxon>Aculeata</taxon>
        <taxon>Formicoidea</taxon>
        <taxon>Formicidae</taxon>
        <taxon>Dorylinae</taxon>
        <taxon>Ooceraea</taxon>
    </lineage>
</organism>
<name>A0A026VUH2_OOCBI</name>
<dbReference type="EMBL" id="KK111051">
    <property type="protein sequence ID" value="EZA46494.1"/>
    <property type="molecule type" value="Genomic_DNA"/>
</dbReference>
<feature type="compositionally biased region" description="Basic and acidic residues" evidence="1">
    <location>
        <begin position="68"/>
        <end position="102"/>
    </location>
</feature>
<dbReference type="AlphaFoldDB" id="A0A026VUH2"/>
<dbReference type="OrthoDB" id="7698093at2759"/>
<proteinExistence type="predicted"/>
<feature type="compositionally biased region" description="Basic and acidic residues" evidence="1">
    <location>
        <begin position="39"/>
        <end position="54"/>
    </location>
</feature>
<sequence length="284" mass="32586">MWEEMREMRKEMTELRTKNGELEKEMAALSTKVTYLQQRGEEDPKEPTVTERRRPTGYLEAAMSSIPRRPETERRKVIRVEERTGIESRGKKEKTKDGNRKVDGEEEWIMVRHKGARKQSRGEGSRGGTAEDRRMIERNTRIPLVTEAVVISCGEKERRKELLSKAKKSISLEELGIKNSRMRTTATGATLIEILGESKKEKADKLAERLKEFYEGEPMKVTRPTRRIDLRISGLGEDTTEDEVTEAIAKEGGGKMEEIRVGRIGWSRRGYGMVWVSCEAEVAR</sequence>
<feature type="region of interest" description="Disordered" evidence="1">
    <location>
        <begin position="35"/>
        <end position="102"/>
    </location>
</feature>
<protein>
    <submittedName>
        <fullName evidence="2">Uncharacterized protein</fullName>
    </submittedName>
</protein>
<evidence type="ECO:0000313" key="3">
    <source>
        <dbReference type="Proteomes" id="UP000053097"/>
    </source>
</evidence>
<reference evidence="2 3" key="1">
    <citation type="journal article" date="2014" name="Curr. Biol.">
        <title>The genome of the clonal raider ant Cerapachys biroi.</title>
        <authorList>
            <person name="Oxley P.R."/>
            <person name="Ji L."/>
            <person name="Fetter-Pruneda I."/>
            <person name="McKenzie S.K."/>
            <person name="Li C."/>
            <person name="Hu H."/>
            <person name="Zhang G."/>
            <person name="Kronauer D.J."/>
        </authorList>
    </citation>
    <scope>NUCLEOTIDE SEQUENCE [LARGE SCALE GENOMIC DNA]</scope>
</reference>
<feature type="non-terminal residue" evidence="2">
    <location>
        <position position="284"/>
    </location>
</feature>
<dbReference type="OMA" id="NGLESAX"/>
<evidence type="ECO:0000256" key="1">
    <source>
        <dbReference type="SAM" id="MobiDB-lite"/>
    </source>
</evidence>